<name>A0A8J6NPW4_9BACT</name>
<feature type="domain" description="AAA+ ATPase" evidence="4">
    <location>
        <begin position="97"/>
        <end position="234"/>
    </location>
</feature>
<dbReference type="CDD" id="cd00009">
    <property type="entry name" value="AAA"/>
    <property type="match status" value="1"/>
</dbReference>
<dbReference type="GO" id="GO:0006260">
    <property type="term" value="P:DNA replication"/>
    <property type="evidence" value="ECO:0007669"/>
    <property type="project" value="TreeGrafter"/>
</dbReference>
<dbReference type="PIRSF" id="PIRSF003073">
    <property type="entry name" value="DNAC_TnpB_IstB"/>
    <property type="match status" value="1"/>
</dbReference>
<keyword evidence="2" id="KW-0547">Nucleotide-binding</keyword>
<gene>
    <name evidence="5" type="ORF">H8E23_00640</name>
</gene>
<dbReference type="PANTHER" id="PTHR30050">
    <property type="entry name" value="CHROMOSOMAL REPLICATION INITIATOR PROTEIN DNAA"/>
    <property type="match status" value="1"/>
</dbReference>
<dbReference type="InterPro" id="IPR003593">
    <property type="entry name" value="AAA+_ATPase"/>
</dbReference>
<evidence type="ECO:0000256" key="1">
    <source>
        <dbReference type="ARBA" id="ARBA00008059"/>
    </source>
</evidence>
<dbReference type="AlphaFoldDB" id="A0A8J6NPW4"/>
<accession>A0A8J6NPW4</accession>
<dbReference type="EMBL" id="JACNJH010000033">
    <property type="protein sequence ID" value="MBC8359890.1"/>
    <property type="molecule type" value="Genomic_DNA"/>
</dbReference>
<evidence type="ECO:0000256" key="2">
    <source>
        <dbReference type="ARBA" id="ARBA00022741"/>
    </source>
</evidence>
<protein>
    <submittedName>
        <fullName evidence="5">ATP-binding protein</fullName>
    </submittedName>
</protein>
<dbReference type="GO" id="GO:0005524">
    <property type="term" value="F:ATP binding"/>
    <property type="evidence" value="ECO:0007669"/>
    <property type="project" value="UniProtKB-KW"/>
</dbReference>
<dbReference type="InterPro" id="IPR002611">
    <property type="entry name" value="IstB_ATP-bd"/>
</dbReference>
<dbReference type="PANTHER" id="PTHR30050:SF4">
    <property type="entry name" value="ATP-BINDING PROTEIN RV3427C IN INSERTION SEQUENCE-RELATED"/>
    <property type="match status" value="1"/>
</dbReference>
<evidence type="ECO:0000259" key="4">
    <source>
        <dbReference type="SMART" id="SM00382"/>
    </source>
</evidence>
<dbReference type="InterPro" id="IPR028350">
    <property type="entry name" value="DNAC/IstB-like"/>
</dbReference>
<dbReference type="Pfam" id="PF01695">
    <property type="entry name" value="IstB_IS21"/>
    <property type="match status" value="1"/>
</dbReference>
<dbReference type="InterPro" id="IPR047661">
    <property type="entry name" value="IstB"/>
</dbReference>
<dbReference type="NCBIfam" id="NF038214">
    <property type="entry name" value="IS21_help_AAA"/>
    <property type="match status" value="1"/>
</dbReference>
<keyword evidence="3 5" id="KW-0067">ATP-binding</keyword>
<reference evidence="5 6" key="1">
    <citation type="submission" date="2020-08" db="EMBL/GenBank/DDBJ databases">
        <title>Bridging the membrane lipid divide: bacteria of the FCB group superphylum have the potential to synthesize archaeal ether lipids.</title>
        <authorList>
            <person name="Villanueva L."/>
            <person name="Von Meijenfeldt F.A.B."/>
            <person name="Westbye A.B."/>
            <person name="Yadav S."/>
            <person name="Hopmans E.C."/>
            <person name="Dutilh B.E."/>
            <person name="Sinninghe Damste J.S."/>
        </authorList>
    </citation>
    <scope>NUCLEOTIDE SEQUENCE [LARGE SCALE GENOMIC DNA]</scope>
    <source>
        <strain evidence="5">NIOZ-UU30</strain>
    </source>
</reference>
<dbReference type="SMART" id="SM00382">
    <property type="entry name" value="AAA"/>
    <property type="match status" value="1"/>
</dbReference>
<evidence type="ECO:0000313" key="6">
    <source>
        <dbReference type="Proteomes" id="UP000603434"/>
    </source>
</evidence>
<organism evidence="5 6">
    <name type="scientific">Candidatus Desulfatibia profunda</name>
    <dbReference type="NCBI Taxonomy" id="2841695"/>
    <lineage>
        <taxon>Bacteria</taxon>
        <taxon>Pseudomonadati</taxon>
        <taxon>Thermodesulfobacteriota</taxon>
        <taxon>Desulfobacteria</taxon>
        <taxon>Desulfobacterales</taxon>
        <taxon>Desulfobacterales incertae sedis</taxon>
        <taxon>Candidatus Desulfatibia</taxon>
    </lineage>
</organism>
<evidence type="ECO:0000313" key="5">
    <source>
        <dbReference type="EMBL" id="MBC8359890.1"/>
    </source>
</evidence>
<evidence type="ECO:0000256" key="3">
    <source>
        <dbReference type="ARBA" id="ARBA00022840"/>
    </source>
</evidence>
<comment type="similarity">
    <text evidence="1">Belongs to the IS21/IS1162 putative ATP-binding protein family.</text>
</comment>
<dbReference type="InterPro" id="IPR027417">
    <property type="entry name" value="P-loop_NTPase"/>
</dbReference>
<dbReference type="Gene3D" id="3.40.50.300">
    <property type="entry name" value="P-loop containing nucleotide triphosphate hydrolases"/>
    <property type="match status" value="1"/>
</dbReference>
<dbReference type="Proteomes" id="UP000603434">
    <property type="component" value="Unassembled WGS sequence"/>
</dbReference>
<dbReference type="SUPFAM" id="SSF52540">
    <property type="entry name" value="P-loop containing nucleoside triphosphate hydrolases"/>
    <property type="match status" value="1"/>
</dbReference>
<proteinExistence type="inferred from homology"/>
<comment type="caution">
    <text evidence="5">The sequence shown here is derived from an EMBL/GenBank/DDBJ whole genome shotgun (WGS) entry which is preliminary data.</text>
</comment>
<sequence length="252" mass="29051">MREKIRQLLIELRLKGMQNVVDRELVAAEKKGAATEKVLYRLLCEELAYQQQRSMHYRINHAKIPWDWTLKTFPFDKQPGIKKSQIMSLAGLSFIERAENIVFIGNPGTGKSGLAIGLLRIALINGYRGRFYNAQDLLDELYASLADRSTPKLIKRLCNYPILIIDELGYLTLKDEQINAFFKLMGERYGKASTIITTNLDYHDWYELFQRKSLVDALLDRLKHRCITININGPSLRTTTRRNGPPPPHESE</sequence>